<gene>
    <name evidence="2" type="ordered locus">wcw_0383</name>
</gene>
<dbReference type="STRING" id="716544.wcw_0383"/>
<accession>D6YUE4</accession>
<dbReference type="RefSeq" id="WP_013181483.1">
    <property type="nucleotide sequence ID" value="NC_014225.1"/>
</dbReference>
<dbReference type="PANTHER" id="PTHR43415:SF3">
    <property type="entry name" value="GNAT-FAMILY ACETYLTRANSFERASE"/>
    <property type="match status" value="1"/>
</dbReference>
<dbReference type="PROSITE" id="PS51186">
    <property type="entry name" value="GNAT"/>
    <property type="match status" value="1"/>
</dbReference>
<dbReference type="CDD" id="cd04301">
    <property type="entry name" value="NAT_SF"/>
    <property type="match status" value="1"/>
</dbReference>
<dbReference type="EMBL" id="CP001928">
    <property type="protein sequence ID" value="ADI37755.1"/>
    <property type="molecule type" value="Genomic_DNA"/>
</dbReference>
<dbReference type="SUPFAM" id="SSF55729">
    <property type="entry name" value="Acyl-CoA N-acyltransferases (Nat)"/>
    <property type="match status" value="1"/>
</dbReference>
<sequence>MTIEKKEIEGLDFRYTQNSDANFLKDWLMDPSVAKWFPMADEVEIDDAVSRWVGFSRYRCSITAEMHGKPCGISTLYLQPYKKLAHQCEFGIIVGPGYRAQGIGAQLILTLIELARERFKIELLHLQVYAENPAKRLYERMGFKEFGRQDEWIKEADGSYTGRIFMERRL</sequence>
<dbReference type="GO" id="GO:0016747">
    <property type="term" value="F:acyltransferase activity, transferring groups other than amino-acyl groups"/>
    <property type="evidence" value="ECO:0007669"/>
    <property type="project" value="InterPro"/>
</dbReference>
<evidence type="ECO:0000313" key="2">
    <source>
        <dbReference type="EMBL" id="ADI37755.1"/>
    </source>
</evidence>
<feature type="domain" description="N-acetyltransferase" evidence="1">
    <location>
        <begin position="11"/>
        <end position="170"/>
    </location>
</feature>
<dbReference type="KEGG" id="wch:wcw_0383"/>
<dbReference type="HOGENOM" id="CLU_013985_19_7_0"/>
<dbReference type="AlphaFoldDB" id="D6YUE4"/>
<dbReference type="OrthoDB" id="9802340at2"/>
<keyword evidence="2" id="KW-0012">Acyltransferase</keyword>
<dbReference type="Proteomes" id="UP000001505">
    <property type="component" value="Chromosome"/>
</dbReference>
<dbReference type="eggNOG" id="COG1670">
    <property type="taxonomic scope" value="Bacteria"/>
</dbReference>
<dbReference type="PANTHER" id="PTHR43415">
    <property type="entry name" value="SPERMIDINE N(1)-ACETYLTRANSFERASE"/>
    <property type="match status" value="1"/>
</dbReference>
<dbReference type="InterPro" id="IPR000182">
    <property type="entry name" value="GNAT_dom"/>
</dbReference>
<organism evidence="2 3">
    <name type="scientific">Waddlia chondrophila (strain ATCC VR-1470 / WSU 86-1044)</name>
    <dbReference type="NCBI Taxonomy" id="716544"/>
    <lineage>
        <taxon>Bacteria</taxon>
        <taxon>Pseudomonadati</taxon>
        <taxon>Chlamydiota</taxon>
        <taxon>Chlamydiia</taxon>
        <taxon>Parachlamydiales</taxon>
        <taxon>Waddliaceae</taxon>
        <taxon>Waddlia</taxon>
    </lineage>
</organism>
<name>D6YUE4_WADCW</name>
<dbReference type="Pfam" id="PF00583">
    <property type="entry name" value="Acetyltransf_1"/>
    <property type="match status" value="1"/>
</dbReference>
<protein>
    <submittedName>
        <fullName evidence="2">Putative acetyltransferase</fullName>
        <ecNumber evidence="2">2.3.1.-</ecNumber>
    </submittedName>
</protein>
<keyword evidence="3" id="KW-1185">Reference proteome</keyword>
<dbReference type="InterPro" id="IPR016181">
    <property type="entry name" value="Acyl_CoA_acyltransferase"/>
</dbReference>
<dbReference type="EC" id="2.3.1.-" evidence="2"/>
<keyword evidence="2" id="KW-0808">Transferase</keyword>
<evidence type="ECO:0000259" key="1">
    <source>
        <dbReference type="PROSITE" id="PS51186"/>
    </source>
</evidence>
<proteinExistence type="predicted"/>
<dbReference type="Gene3D" id="3.40.630.30">
    <property type="match status" value="1"/>
</dbReference>
<evidence type="ECO:0000313" key="3">
    <source>
        <dbReference type="Proteomes" id="UP000001505"/>
    </source>
</evidence>
<reference evidence="2 3" key="1">
    <citation type="journal article" date="2010" name="PLoS ONE">
        <title>The Waddlia genome: a window into chlamydial biology.</title>
        <authorList>
            <person name="Bertelli C."/>
            <person name="Collyn F."/>
            <person name="Croxatto A."/>
            <person name="Ruckert C."/>
            <person name="Polkinghorne A."/>
            <person name="Kebbi-Beghdadi C."/>
            <person name="Goesmann A."/>
            <person name="Vaughan L."/>
            <person name="Greub G."/>
        </authorList>
    </citation>
    <scope>NUCLEOTIDE SEQUENCE [LARGE SCALE GENOMIC DNA]</scope>
    <source>
        <strain evidence="3">ATCC VR-1470 / WSU 86-1044</strain>
    </source>
</reference>